<comment type="similarity">
    <text evidence="7">Belongs to the binding-protein-dependent transport system permease family.</text>
</comment>
<evidence type="ECO:0000256" key="6">
    <source>
        <dbReference type="ARBA" id="ARBA00023136"/>
    </source>
</evidence>
<evidence type="ECO:0000256" key="3">
    <source>
        <dbReference type="ARBA" id="ARBA00022475"/>
    </source>
</evidence>
<protein>
    <submittedName>
        <fullName evidence="9">ABC transporter permease</fullName>
    </submittedName>
</protein>
<dbReference type="InterPro" id="IPR050366">
    <property type="entry name" value="BP-dependent_transpt_permease"/>
</dbReference>
<dbReference type="Gene3D" id="1.10.3720.10">
    <property type="entry name" value="MetI-like"/>
    <property type="match status" value="1"/>
</dbReference>
<dbReference type="Pfam" id="PF00528">
    <property type="entry name" value="BPD_transp_1"/>
    <property type="match status" value="1"/>
</dbReference>
<dbReference type="CDD" id="cd06261">
    <property type="entry name" value="TM_PBP2"/>
    <property type="match status" value="1"/>
</dbReference>
<evidence type="ECO:0000256" key="5">
    <source>
        <dbReference type="ARBA" id="ARBA00022989"/>
    </source>
</evidence>
<dbReference type="GO" id="GO:0005886">
    <property type="term" value="C:plasma membrane"/>
    <property type="evidence" value="ECO:0007669"/>
    <property type="project" value="UniProtKB-SubCell"/>
</dbReference>
<keyword evidence="2 7" id="KW-0813">Transport</keyword>
<comment type="subcellular location">
    <subcellularLocation>
        <location evidence="1 7">Cell membrane</location>
        <topology evidence="1 7">Multi-pass membrane protein</topology>
    </subcellularLocation>
</comment>
<comment type="caution">
    <text evidence="9">The sequence shown here is derived from an EMBL/GenBank/DDBJ whole genome shotgun (WGS) entry which is preliminary data.</text>
</comment>
<evidence type="ECO:0000256" key="4">
    <source>
        <dbReference type="ARBA" id="ARBA00022692"/>
    </source>
</evidence>
<keyword evidence="4 7" id="KW-0812">Transmembrane</keyword>
<gene>
    <name evidence="9" type="ORF">E6H04_10195</name>
</gene>
<evidence type="ECO:0000256" key="7">
    <source>
        <dbReference type="RuleBase" id="RU363032"/>
    </source>
</evidence>
<proteinExistence type="inferred from homology"/>
<feature type="transmembrane region" description="Helical" evidence="7">
    <location>
        <begin position="30"/>
        <end position="51"/>
    </location>
</feature>
<dbReference type="AlphaFoldDB" id="A0A537J861"/>
<feature type="transmembrane region" description="Helical" evidence="7">
    <location>
        <begin position="97"/>
        <end position="122"/>
    </location>
</feature>
<evidence type="ECO:0000259" key="8">
    <source>
        <dbReference type="PROSITE" id="PS50928"/>
    </source>
</evidence>
<keyword evidence="5 7" id="KW-1133">Transmembrane helix</keyword>
<dbReference type="InterPro" id="IPR000515">
    <property type="entry name" value="MetI-like"/>
</dbReference>
<reference evidence="9 10" key="1">
    <citation type="journal article" date="2019" name="Nat. Microbiol.">
        <title>Mediterranean grassland soil C-N compound turnover is dependent on rainfall and depth, and is mediated by genomically divergent microorganisms.</title>
        <authorList>
            <person name="Diamond S."/>
            <person name="Andeer P.F."/>
            <person name="Li Z."/>
            <person name="Crits-Christoph A."/>
            <person name="Burstein D."/>
            <person name="Anantharaman K."/>
            <person name="Lane K.R."/>
            <person name="Thomas B.C."/>
            <person name="Pan C."/>
            <person name="Northen T.R."/>
            <person name="Banfield J.F."/>
        </authorList>
    </citation>
    <scope>NUCLEOTIDE SEQUENCE [LARGE SCALE GENOMIC DNA]</scope>
    <source>
        <strain evidence="9">NP_7</strain>
    </source>
</reference>
<feature type="transmembrane region" description="Helical" evidence="7">
    <location>
        <begin position="142"/>
        <end position="169"/>
    </location>
</feature>
<dbReference type="SUPFAM" id="SSF161098">
    <property type="entry name" value="MetI-like"/>
    <property type="match status" value="1"/>
</dbReference>
<feature type="transmembrane region" description="Helical" evidence="7">
    <location>
        <begin position="258"/>
        <end position="282"/>
    </location>
</feature>
<dbReference type="PANTHER" id="PTHR43386:SF25">
    <property type="entry name" value="PEPTIDE ABC TRANSPORTER PERMEASE PROTEIN"/>
    <property type="match status" value="1"/>
</dbReference>
<feature type="domain" description="ABC transmembrane type-1" evidence="8">
    <location>
        <begin position="94"/>
        <end position="283"/>
    </location>
</feature>
<evidence type="ECO:0000313" key="9">
    <source>
        <dbReference type="EMBL" id="TMI79673.1"/>
    </source>
</evidence>
<feature type="transmembrane region" description="Helical" evidence="7">
    <location>
        <begin position="215"/>
        <end position="238"/>
    </location>
</feature>
<keyword evidence="3" id="KW-1003">Cell membrane</keyword>
<organism evidence="9 10">
    <name type="scientific">Candidatus Segetimicrobium genomatis</name>
    <dbReference type="NCBI Taxonomy" id="2569760"/>
    <lineage>
        <taxon>Bacteria</taxon>
        <taxon>Bacillati</taxon>
        <taxon>Candidatus Sysuimicrobiota</taxon>
        <taxon>Candidatus Sysuimicrobiia</taxon>
        <taxon>Candidatus Sysuimicrobiales</taxon>
        <taxon>Candidatus Segetimicrobiaceae</taxon>
        <taxon>Candidatus Segetimicrobium</taxon>
    </lineage>
</organism>
<name>A0A537J861_9BACT</name>
<dbReference type="PROSITE" id="PS50928">
    <property type="entry name" value="ABC_TM1"/>
    <property type="match status" value="1"/>
</dbReference>
<dbReference type="EMBL" id="VBAO01000267">
    <property type="protein sequence ID" value="TMI79673.1"/>
    <property type="molecule type" value="Genomic_DNA"/>
</dbReference>
<dbReference type="PANTHER" id="PTHR43386">
    <property type="entry name" value="OLIGOPEPTIDE TRANSPORT SYSTEM PERMEASE PROTEIN APPC"/>
    <property type="match status" value="1"/>
</dbReference>
<dbReference type="InterPro" id="IPR035906">
    <property type="entry name" value="MetI-like_sf"/>
</dbReference>
<keyword evidence="6 7" id="KW-0472">Membrane</keyword>
<evidence type="ECO:0000313" key="10">
    <source>
        <dbReference type="Proteomes" id="UP000320048"/>
    </source>
</evidence>
<evidence type="ECO:0000256" key="2">
    <source>
        <dbReference type="ARBA" id="ARBA00022448"/>
    </source>
</evidence>
<dbReference type="Proteomes" id="UP000320048">
    <property type="component" value="Unassembled WGS sequence"/>
</dbReference>
<evidence type="ECO:0000256" key="1">
    <source>
        <dbReference type="ARBA" id="ARBA00004651"/>
    </source>
</evidence>
<accession>A0A537J861</accession>
<dbReference type="GO" id="GO:0055085">
    <property type="term" value="P:transmembrane transport"/>
    <property type="evidence" value="ECO:0007669"/>
    <property type="project" value="InterPro"/>
</dbReference>
<sequence>MPGELGVPMSAIAVRRWLPSKHMLAWFPEWPLSALIAGSILVLHGVIALTGPMWAPYSPTKILVGQPFASPSTAHLLGTDNLGRDVFSRVVYGERTVLTLSLSATGLGVLCGASLGLVTGYARGWLDEVVMRIIDIMISIPPLILALLVISALGSSPLLLVLTVAFFYVPRVARVVRAATLRVVMEDFVTIARARGESAWSIAHKELLPNVIGTVLVEFAIRSGYAVIFIGSMGFLGFGPPPPTPEWGLMVNQGREYIVTAPWAVVAPAVGIASLVVPLNLFTDGMARLLGQSVPWERH</sequence>